<gene>
    <name evidence="2" type="ORF">JTE90_002027</name>
</gene>
<feature type="region of interest" description="Disordered" evidence="1">
    <location>
        <begin position="1"/>
        <end position="58"/>
    </location>
</feature>
<evidence type="ECO:0000313" key="2">
    <source>
        <dbReference type="EMBL" id="KAG8185801.1"/>
    </source>
</evidence>
<keyword evidence="3" id="KW-1185">Reference proteome</keyword>
<reference evidence="2 3" key="1">
    <citation type="journal article" date="2022" name="Nat. Ecol. Evol.">
        <title>A masculinizing supergene underlies an exaggerated male reproductive morph in a spider.</title>
        <authorList>
            <person name="Hendrickx F."/>
            <person name="De Corte Z."/>
            <person name="Sonet G."/>
            <person name="Van Belleghem S.M."/>
            <person name="Kostlbacher S."/>
            <person name="Vangestel C."/>
        </authorList>
    </citation>
    <scope>NUCLEOTIDE SEQUENCE [LARGE SCALE GENOMIC DNA]</scope>
    <source>
        <strain evidence="2">W744_W776</strain>
    </source>
</reference>
<evidence type="ECO:0000313" key="3">
    <source>
        <dbReference type="Proteomes" id="UP000827092"/>
    </source>
</evidence>
<organism evidence="2 3">
    <name type="scientific">Oedothorax gibbosus</name>
    <dbReference type="NCBI Taxonomy" id="931172"/>
    <lineage>
        <taxon>Eukaryota</taxon>
        <taxon>Metazoa</taxon>
        <taxon>Ecdysozoa</taxon>
        <taxon>Arthropoda</taxon>
        <taxon>Chelicerata</taxon>
        <taxon>Arachnida</taxon>
        <taxon>Araneae</taxon>
        <taxon>Araneomorphae</taxon>
        <taxon>Entelegynae</taxon>
        <taxon>Araneoidea</taxon>
        <taxon>Linyphiidae</taxon>
        <taxon>Erigoninae</taxon>
        <taxon>Oedothorax</taxon>
    </lineage>
</organism>
<dbReference type="EMBL" id="JAFNEN010000324">
    <property type="protein sequence ID" value="KAG8185801.1"/>
    <property type="molecule type" value="Genomic_DNA"/>
</dbReference>
<name>A0AAV6UQ99_9ARAC</name>
<accession>A0AAV6UQ99</accession>
<feature type="region of interest" description="Disordered" evidence="1">
    <location>
        <begin position="80"/>
        <end position="101"/>
    </location>
</feature>
<feature type="compositionally biased region" description="Polar residues" evidence="1">
    <location>
        <begin position="84"/>
        <end position="101"/>
    </location>
</feature>
<dbReference type="AlphaFoldDB" id="A0AAV6UQ99"/>
<proteinExistence type="predicted"/>
<dbReference type="Proteomes" id="UP000827092">
    <property type="component" value="Unassembled WGS sequence"/>
</dbReference>
<evidence type="ECO:0000256" key="1">
    <source>
        <dbReference type="SAM" id="MobiDB-lite"/>
    </source>
</evidence>
<comment type="caution">
    <text evidence="2">The sequence shown here is derived from an EMBL/GenBank/DDBJ whole genome shotgun (WGS) entry which is preliminary data.</text>
</comment>
<protein>
    <submittedName>
        <fullName evidence="2">Uncharacterized protein</fullName>
    </submittedName>
</protein>
<sequence length="101" mass="10816">MHIPRPKAITEAPVHARMGRIGDGHLGPDSPQEYTVGGDRQRAPSSSDVVWGAKSGTPIPDVTVPPIRFTTALTLIAFEDCSQRKTPANRSSPVTEPSTEN</sequence>